<proteinExistence type="predicted"/>
<comment type="caution">
    <text evidence="1">The sequence shown here is derived from an EMBL/GenBank/DDBJ whole genome shotgun (WGS) entry which is preliminary data.</text>
</comment>
<reference evidence="1 2" key="1">
    <citation type="submission" date="2019-03" db="EMBL/GenBank/DDBJ databases">
        <title>Genomic Encyclopedia of Type Strains, Phase IV (KMG-IV): sequencing the most valuable type-strain genomes for metagenomic binning, comparative biology and taxonomic classification.</title>
        <authorList>
            <person name="Goeker M."/>
        </authorList>
    </citation>
    <scope>NUCLEOTIDE SEQUENCE [LARGE SCALE GENOMIC DNA]</scope>
    <source>
        <strain evidence="1 2">DSM 45361</strain>
    </source>
</reference>
<evidence type="ECO:0000313" key="2">
    <source>
        <dbReference type="Proteomes" id="UP000295444"/>
    </source>
</evidence>
<name>A0A4R6S2P1_LABRH</name>
<dbReference type="EMBL" id="SNXZ01000007">
    <property type="protein sequence ID" value="TDP92925.1"/>
    <property type="molecule type" value="Genomic_DNA"/>
</dbReference>
<dbReference type="OrthoDB" id="2895671at2"/>
<gene>
    <name evidence="1" type="ORF">EV186_107160</name>
</gene>
<dbReference type="AlphaFoldDB" id="A0A4R6S2P1"/>
<organism evidence="1 2">
    <name type="scientific">Labedaea rhizosphaerae</name>
    <dbReference type="NCBI Taxonomy" id="598644"/>
    <lineage>
        <taxon>Bacteria</taxon>
        <taxon>Bacillati</taxon>
        <taxon>Actinomycetota</taxon>
        <taxon>Actinomycetes</taxon>
        <taxon>Pseudonocardiales</taxon>
        <taxon>Pseudonocardiaceae</taxon>
        <taxon>Labedaea</taxon>
    </lineage>
</organism>
<accession>A0A4R6S2P1</accession>
<keyword evidence="2" id="KW-1185">Reference proteome</keyword>
<protein>
    <submittedName>
        <fullName evidence="1">Uncharacterized protein</fullName>
    </submittedName>
</protein>
<sequence>MAELTSTFTATPDGVLTAEVGVITGDLELRSARAEDGTVHLTIRYRGAAEWYHLPGDPYHLHDPRDLETVHQVLVAVLSRPSAT</sequence>
<dbReference type="RefSeq" id="WP_133853267.1">
    <property type="nucleotide sequence ID" value="NZ_SNXZ01000007.1"/>
</dbReference>
<evidence type="ECO:0000313" key="1">
    <source>
        <dbReference type="EMBL" id="TDP92925.1"/>
    </source>
</evidence>
<dbReference type="Proteomes" id="UP000295444">
    <property type="component" value="Unassembled WGS sequence"/>
</dbReference>